<dbReference type="Proteomes" id="UP000019140">
    <property type="component" value="Unassembled WGS sequence"/>
</dbReference>
<sequence>MFLRELLPQEIGYVPVNLWGQGDIKVWSRVLSK</sequence>
<reference evidence="1 2" key="1">
    <citation type="journal article" date="2014" name="Nature">
        <title>An environmental bacterial taxon with a large and distinct metabolic repertoire.</title>
        <authorList>
            <person name="Wilson M.C."/>
            <person name="Mori T."/>
            <person name="Ruckert C."/>
            <person name="Uria A.R."/>
            <person name="Helf M.J."/>
            <person name="Takada K."/>
            <person name="Gernert C."/>
            <person name="Steffens U.A."/>
            <person name="Heycke N."/>
            <person name="Schmitt S."/>
            <person name="Rinke C."/>
            <person name="Helfrich E.J."/>
            <person name="Brachmann A.O."/>
            <person name="Gurgui C."/>
            <person name="Wakimoto T."/>
            <person name="Kracht M."/>
            <person name="Crusemann M."/>
            <person name="Hentschel U."/>
            <person name="Abe I."/>
            <person name="Matsunaga S."/>
            <person name="Kalinowski J."/>
            <person name="Takeyama H."/>
            <person name="Piel J."/>
        </authorList>
    </citation>
    <scope>NUCLEOTIDE SEQUENCE [LARGE SCALE GENOMIC DNA]</scope>
    <source>
        <strain evidence="2">TSY2</strain>
    </source>
</reference>
<evidence type="ECO:0000313" key="2">
    <source>
        <dbReference type="Proteomes" id="UP000019140"/>
    </source>
</evidence>
<dbReference type="HOGENOM" id="CLU_3381140_0_0_7"/>
<dbReference type="AlphaFoldDB" id="W4LCF1"/>
<keyword evidence="2" id="KW-1185">Reference proteome</keyword>
<accession>W4LCF1</accession>
<comment type="caution">
    <text evidence="1">The sequence shown here is derived from an EMBL/GenBank/DDBJ whole genome shotgun (WGS) entry which is preliminary data.</text>
</comment>
<proteinExistence type="predicted"/>
<evidence type="ECO:0000313" key="1">
    <source>
        <dbReference type="EMBL" id="ETW95604.1"/>
    </source>
</evidence>
<gene>
    <name evidence="1" type="ORF">ETSY2_47895</name>
</gene>
<organism evidence="1 2">
    <name type="scientific">Candidatus Entotheonella gemina</name>
    <dbReference type="NCBI Taxonomy" id="1429439"/>
    <lineage>
        <taxon>Bacteria</taxon>
        <taxon>Pseudomonadati</taxon>
        <taxon>Nitrospinota/Tectimicrobiota group</taxon>
        <taxon>Candidatus Tectimicrobiota</taxon>
        <taxon>Candidatus Entotheonellia</taxon>
        <taxon>Candidatus Entotheonellales</taxon>
        <taxon>Candidatus Entotheonellaceae</taxon>
        <taxon>Candidatus Entotheonella</taxon>
    </lineage>
</organism>
<name>W4LCF1_9BACT</name>
<dbReference type="EMBL" id="AZHX01002294">
    <property type="protein sequence ID" value="ETW95604.1"/>
    <property type="molecule type" value="Genomic_DNA"/>
</dbReference>
<protein>
    <submittedName>
        <fullName evidence="1">Uncharacterized protein</fullName>
    </submittedName>
</protein>